<dbReference type="GO" id="GO:0009134">
    <property type="term" value="P:nucleoside diphosphate catabolic process"/>
    <property type="evidence" value="ECO:0007669"/>
    <property type="project" value="TreeGrafter"/>
</dbReference>
<dbReference type="PANTHER" id="PTHR11782">
    <property type="entry name" value="ADENOSINE/GUANOSINE DIPHOSPHATASE"/>
    <property type="match status" value="1"/>
</dbReference>
<keyword evidence="6" id="KW-0812">Transmembrane</keyword>
<keyword evidence="6" id="KW-0472">Membrane</keyword>
<feature type="transmembrane region" description="Helical" evidence="6">
    <location>
        <begin position="486"/>
        <end position="505"/>
    </location>
</feature>
<evidence type="ECO:0000256" key="5">
    <source>
        <dbReference type="SAM" id="MobiDB-lite"/>
    </source>
</evidence>
<keyword evidence="4" id="KW-0547">Nucleotide-binding</keyword>
<comment type="similarity">
    <text evidence="1">Belongs to the GDA1/CD39 NTPase family.</text>
</comment>
<comment type="caution">
    <text evidence="7">The sequence shown here is derived from an EMBL/GenBank/DDBJ whole genome shotgun (WGS) entry which is preliminary data.</text>
</comment>
<dbReference type="AlphaFoldDB" id="A0A3L6PR89"/>
<dbReference type="PANTHER" id="PTHR11782:SF79">
    <property type="entry name" value="OS08G0436100 PROTEIN"/>
    <property type="match status" value="1"/>
</dbReference>
<accession>A0A3L6PR89</accession>
<dbReference type="EMBL" id="PQIB02000016">
    <property type="protein sequence ID" value="RLM61870.1"/>
    <property type="molecule type" value="Genomic_DNA"/>
</dbReference>
<gene>
    <name evidence="7" type="ORF">C2845_PM14G15250</name>
</gene>
<dbReference type="Gene3D" id="3.30.420.40">
    <property type="match status" value="1"/>
</dbReference>
<dbReference type="Gene3D" id="3.30.420.150">
    <property type="entry name" value="Exopolyphosphatase. Domain 2"/>
    <property type="match status" value="1"/>
</dbReference>
<keyword evidence="6" id="KW-1133">Transmembrane helix</keyword>
<name>A0A3L6PR89_PANMI</name>
<organism evidence="7 8">
    <name type="scientific">Panicum miliaceum</name>
    <name type="common">Proso millet</name>
    <name type="synonym">Broomcorn millet</name>
    <dbReference type="NCBI Taxonomy" id="4540"/>
    <lineage>
        <taxon>Eukaryota</taxon>
        <taxon>Viridiplantae</taxon>
        <taxon>Streptophyta</taxon>
        <taxon>Embryophyta</taxon>
        <taxon>Tracheophyta</taxon>
        <taxon>Spermatophyta</taxon>
        <taxon>Magnoliopsida</taxon>
        <taxon>Liliopsida</taxon>
        <taxon>Poales</taxon>
        <taxon>Poaceae</taxon>
        <taxon>PACMAD clade</taxon>
        <taxon>Panicoideae</taxon>
        <taxon>Panicodae</taxon>
        <taxon>Paniceae</taxon>
        <taxon>Panicinae</taxon>
        <taxon>Panicum</taxon>
        <taxon>Panicum sect. Panicum</taxon>
    </lineage>
</organism>
<evidence type="ECO:0000313" key="8">
    <source>
        <dbReference type="Proteomes" id="UP000275267"/>
    </source>
</evidence>
<dbReference type="InterPro" id="IPR000407">
    <property type="entry name" value="GDA1_CD39_NTPase"/>
</dbReference>
<sequence length="855" mass="94670">MKVEAGGRGGGRFWGRLERRRWRPNGRAIMVGANDVAEDGFNVVAEGVPVDAIKIATDRGVITGSRVHVIAYRAGPGRGAPPQLDWARTASLKANPGLSSFAADPRGAGLSLAPLVEFARRRVPRERWADTEVRLMATAGLRLLDAAVAESVLESCRDVLRQSGFLFQDKWATVISGTLYTVNCSGAEEGIYAWVAANYALGTLGGDPHDTTGIIELGGASVQVTFVTGEPLPSEFSHVLKFGDVSYNLYSHSFLQLGLNVAYESLHDLLSSPGLKSMAAHLITQTKYKDPCTPRGFTSMVGTAKLPVSVLEPKVEYRPFAHAVGNFSECRSAALTLLQKGKVGCAYHDCRLGAAFVPELEGKFLATENFYHTSKFFGLHSKSFLSDLMVAGEKFCHGDWSKIKKKYSSFNEGELLLFCFSSAYIIALLHDTLKMPLEHKRIDVVNQIHCVPVDWALGAFIVQMTLNRTEYSDSSVSYLNSYDSSGLAPFFLITTVVVFTAFSILRWRRPQLKTIYDMEKGRPVCMCRFSFHGGRSLPVHRQRQHMERRKGRRSAKEDDGCTAGGSPTFPRLEVSLVHRIAISKSLSPPLVVYDMDWNPMPHSCNGKNATSMLACASSYGAHIYYYPRATKTWTTVVMNNRPTRKGDCIRWHKSGRTLATTSNPTHEKDGNVAVFSYDKKKLCFDATGIYQITQDRNVSSLAWITGVEILVGAIFPSSWLFFFKLKEGLIARVHKARCNGFPTGSPIVLQPDPSSTNFFAACEDATKILRIQGFQVLTGGDEEDDKDVDKEVVREGTFEVVVEYEDKKVRKVGDPKFYQIRGDVKAILDIINRGDNPPKEQIKLLCERIISADNE</sequence>
<proteinExistence type="inferred from homology"/>
<dbReference type="Pfam" id="PF01150">
    <property type="entry name" value="GDA1_CD39"/>
    <property type="match status" value="1"/>
</dbReference>
<feature type="compositionally biased region" description="Basic residues" evidence="5">
    <location>
        <begin position="540"/>
        <end position="553"/>
    </location>
</feature>
<keyword evidence="4" id="KW-0067">ATP-binding</keyword>
<reference evidence="8" key="1">
    <citation type="journal article" date="2019" name="Nat. Commun.">
        <title>The genome of broomcorn millet.</title>
        <authorList>
            <person name="Zou C."/>
            <person name="Miki D."/>
            <person name="Li D."/>
            <person name="Tang Q."/>
            <person name="Xiao L."/>
            <person name="Rajput S."/>
            <person name="Deng P."/>
            <person name="Jia W."/>
            <person name="Huang R."/>
            <person name="Zhang M."/>
            <person name="Sun Y."/>
            <person name="Hu J."/>
            <person name="Fu X."/>
            <person name="Schnable P.S."/>
            <person name="Li F."/>
            <person name="Zhang H."/>
            <person name="Feng B."/>
            <person name="Zhu X."/>
            <person name="Liu R."/>
            <person name="Schnable J.C."/>
            <person name="Zhu J.-K."/>
            <person name="Zhang H."/>
        </authorList>
    </citation>
    <scope>NUCLEOTIDE SEQUENCE [LARGE SCALE GENOMIC DNA]</scope>
</reference>
<dbReference type="Proteomes" id="UP000275267">
    <property type="component" value="Unassembled WGS sequence"/>
</dbReference>
<feature type="active site" description="Proton acceptor" evidence="3">
    <location>
        <position position="189"/>
    </location>
</feature>
<evidence type="ECO:0000256" key="2">
    <source>
        <dbReference type="ARBA" id="ARBA00022801"/>
    </source>
</evidence>
<dbReference type="SUPFAM" id="SSF75011">
    <property type="entry name" value="3-carboxy-cis,cis-mucoante lactonizing enzyme"/>
    <property type="match status" value="1"/>
</dbReference>
<feature type="region of interest" description="Disordered" evidence="5">
    <location>
        <begin position="540"/>
        <end position="566"/>
    </location>
</feature>
<dbReference type="GO" id="GO:0016020">
    <property type="term" value="C:membrane"/>
    <property type="evidence" value="ECO:0007669"/>
    <property type="project" value="TreeGrafter"/>
</dbReference>
<evidence type="ECO:0000256" key="4">
    <source>
        <dbReference type="PIRSR" id="PIRSR600407-2"/>
    </source>
</evidence>
<evidence type="ECO:0000313" key="7">
    <source>
        <dbReference type="EMBL" id="RLM61870.1"/>
    </source>
</evidence>
<dbReference type="OrthoDB" id="6372431at2759"/>
<evidence type="ECO:0000256" key="3">
    <source>
        <dbReference type="PIRSR" id="PIRSR600407-1"/>
    </source>
</evidence>
<dbReference type="GO" id="GO:0005524">
    <property type="term" value="F:ATP binding"/>
    <property type="evidence" value="ECO:0007669"/>
    <property type="project" value="UniProtKB-KW"/>
</dbReference>
<keyword evidence="2" id="KW-0378">Hydrolase</keyword>
<keyword evidence="8" id="KW-1185">Reference proteome</keyword>
<feature type="binding site" evidence="4">
    <location>
        <begin position="219"/>
        <end position="223"/>
    </location>
    <ligand>
        <name>ATP</name>
        <dbReference type="ChEBI" id="CHEBI:30616"/>
    </ligand>
</feature>
<dbReference type="STRING" id="4540.A0A3L6PR89"/>
<evidence type="ECO:0000256" key="1">
    <source>
        <dbReference type="ARBA" id="ARBA00009283"/>
    </source>
</evidence>
<dbReference type="GO" id="GO:0017110">
    <property type="term" value="F:nucleoside diphosphate phosphatase activity"/>
    <property type="evidence" value="ECO:0007669"/>
    <property type="project" value="TreeGrafter"/>
</dbReference>
<evidence type="ECO:0000256" key="6">
    <source>
        <dbReference type="SAM" id="Phobius"/>
    </source>
</evidence>
<feature type="transmembrane region" description="Helical" evidence="6">
    <location>
        <begin position="701"/>
        <end position="722"/>
    </location>
</feature>
<evidence type="ECO:0008006" key="9">
    <source>
        <dbReference type="Google" id="ProtNLM"/>
    </source>
</evidence>
<protein>
    <recommendedName>
        <fullName evidence="9">Apyrase 6</fullName>
    </recommendedName>
</protein>